<accession>A0AAU1UL03</accession>
<gene>
    <name evidence="1" type="ORF">OHU69_47010</name>
</gene>
<dbReference type="AlphaFoldDB" id="A0AAU1UL03"/>
<evidence type="ECO:0000313" key="1">
    <source>
        <dbReference type="EMBL" id="WTS17918.1"/>
    </source>
</evidence>
<organism evidence="1">
    <name type="scientific">Streptomyces sp. NBC_00119</name>
    <dbReference type="NCBI Taxonomy" id="2975659"/>
    <lineage>
        <taxon>Bacteria</taxon>
        <taxon>Bacillati</taxon>
        <taxon>Actinomycetota</taxon>
        <taxon>Actinomycetes</taxon>
        <taxon>Kitasatosporales</taxon>
        <taxon>Streptomycetaceae</taxon>
        <taxon>Streptomyces</taxon>
    </lineage>
</organism>
<protein>
    <submittedName>
        <fullName evidence="1">Uncharacterized protein</fullName>
    </submittedName>
</protein>
<reference evidence="1" key="1">
    <citation type="submission" date="2022-10" db="EMBL/GenBank/DDBJ databases">
        <title>The complete genomes of actinobacterial strains from the NBC collection.</title>
        <authorList>
            <person name="Joergensen T.S."/>
            <person name="Alvarez Arevalo M."/>
            <person name="Sterndorff E.B."/>
            <person name="Faurdal D."/>
            <person name="Vuksanovic O."/>
            <person name="Mourched A.-S."/>
            <person name="Charusanti P."/>
            <person name="Shaw S."/>
            <person name="Blin K."/>
            <person name="Weber T."/>
        </authorList>
    </citation>
    <scope>NUCLEOTIDE SEQUENCE</scope>
    <source>
        <strain evidence="1">NBC_00119</strain>
    </source>
</reference>
<sequence>MGPAPPTRWPTGAWRRELFNGVICFYGTFDERNVVIAARTQGAASWSTASTPWKSTRPALVGATATGSWRTRCTPARL</sequence>
<proteinExistence type="predicted"/>
<dbReference type="EMBL" id="CP108195">
    <property type="protein sequence ID" value="WTS17918.1"/>
    <property type="molecule type" value="Genomic_DNA"/>
</dbReference>
<name>A0AAU1UL03_9ACTN</name>